<reference evidence="1" key="1">
    <citation type="submission" date="2022-02" db="EMBL/GenBank/DDBJ databases">
        <title>Coral-associated bacteria.</title>
        <authorList>
            <person name="Tang K."/>
            <person name="Wang X."/>
        </authorList>
    </citation>
    <scope>NUCLEOTIDE SEQUENCE</scope>
    <source>
        <strain evidence="1">SCSIO 43006</strain>
    </source>
</reference>
<name>A0ABY4V6S0_9GAMM</name>
<organism evidence="1 2">
    <name type="scientific">Microbulbifer variabilis</name>
    <dbReference type="NCBI Taxonomy" id="266805"/>
    <lineage>
        <taxon>Bacteria</taxon>
        <taxon>Pseudomonadati</taxon>
        <taxon>Pseudomonadota</taxon>
        <taxon>Gammaproteobacteria</taxon>
        <taxon>Cellvibrionales</taxon>
        <taxon>Microbulbiferaceae</taxon>
        <taxon>Microbulbifer</taxon>
    </lineage>
</organism>
<dbReference type="RefSeq" id="WP_252082056.1">
    <property type="nucleotide sequence ID" value="NZ_CP092418.1"/>
</dbReference>
<dbReference type="Gene3D" id="3.30.70.1700">
    <property type="entry name" value="Phage minor tail protein U"/>
    <property type="match status" value="1"/>
</dbReference>
<sequence>MTQRITIRDGVLNKLQTLTGYNFPTAGTTEGIEREKLPAIFVGFATEQIEQELSGTTRQLDLVVSVVVHSRGDIYELLDRASEDVEGVLQDRTLGAACEIFALSQTDFALDQDHPLGEVRLTYTAQYSTE</sequence>
<dbReference type="InterPro" id="IPR038512">
    <property type="entry name" value="GpU-like_sf"/>
</dbReference>
<evidence type="ECO:0000313" key="1">
    <source>
        <dbReference type="EMBL" id="USD19966.1"/>
    </source>
</evidence>
<keyword evidence="2" id="KW-1185">Reference proteome</keyword>
<protein>
    <recommendedName>
        <fullName evidence="3">DUF3168 domain-containing protein</fullName>
    </recommendedName>
</protein>
<dbReference type="Proteomes" id="UP001055658">
    <property type="component" value="Chromosome"/>
</dbReference>
<evidence type="ECO:0000313" key="2">
    <source>
        <dbReference type="Proteomes" id="UP001055658"/>
    </source>
</evidence>
<gene>
    <name evidence="1" type="ORF">MJO52_12845</name>
</gene>
<accession>A0ABY4V6S0</accession>
<evidence type="ECO:0008006" key="3">
    <source>
        <dbReference type="Google" id="ProtNLM"/>
    </source>
</evidence>
<dbReference type="EMBL" id="CP092418">
    <property type="protein sequence ID" value="USD19966.1"/>
    <property type="molecule type" value="Genomic_DNA"/>
</dbReference>
<proteinExistence type="predicted"/>